<dbReference type="RefSeq" id="WP_390196620.1">
    <property type="nucleotide sequence ID" value="NZ_JBHSDV010000001.1"/>
</dbReference>
<name>A0ABV8VSL2_9BACI</name>
<dbReference type="EMBL" id="JBHSDV010000001">
    <property type="protein sequence ID" value="MFC4387174.1"/>
    <property type="molecule type" value="Genomic_DNA"/>
</dbReference>
<gene>
    <name evidence="2" type="ORF">ACFOZ1_05055</name>
</gene>
<proteinExistence type="predicted"/>
<accession>A0ABV8VSL2</accession>
<dbReference type="Pfam" id="PF04070">
    <property type="entry name" value="DUF378"/>
    <property type="match status" value="1"/>
</dbReference>
<protein>
    <submittedName>
        <fullName evidence="2">DUF378 domain-containing protein</fullName>
    </submittedName>
</protein>
<dbReference type="PANTHER" id="PTHR37304:SF1">
    <property type="entry name" value="MEMBRANE PROTEIN"/>
    <property type="match status" value="1"/>
</dbReference>
<keyword evidence="1" id="KW-0472">Membrane</keyword>
<evidence type="ECO:0000256" key="1">
    <source>
        <dbReference type="SAM" id="Phobius"/>
    </source>
</evidence>
<feature type="transmembrane region" description="Helical" evidence="1">
    <location>
        <begin position="42"/>
        <end position="60"/>
    </location>
</feature>
<evidence type="ECO:0000313" key="2">
    <source>
        <dbReference type="EMBL" id="MFC4387174.1"/>
    </source>
</evidence>
<sequence length="64" mass="6815">MKKLALILVIVGAINWGLIGLFQFDLVATIFGGGSQDGAFARVIYTIVGIAGIISIAFLFKNEE</sequence>
<dbReference type="InterPro" id="IPR007211">
    <property type="entry name" value="DUF378"/>
</dbReference>
<keyword evidence="1" id="KW-0812">Transmembrane</keyword>
<evidence type="ECO:0000313" key="3">
    <source>
        <dbReference type="Proteomes" id="UP001595880"/>
    </source>
</evidence>
<dbReference type="PANTHER" id="PTHR37304">
    <property type="entry name" value="MEMBRANE PROTEIN-RELATED"/>
    <property type="match status" value="1"/>
</dbReference>
<reference evidence="3" key="1">
    <citation type="journal article" date="2019" name="Int. J. Syst. Evol. Microbiol.">
        <title>The Global Catalogue of Microorganisms (GCM) 10K type strain sequencing project: providing services to taxonomists for standard genome sequencing and annotation.</title>
        <authorList>
            <consortium name="The Broad Institute Genomics Platform"/>
            <consortium name="The Broad Institute Genome Sequencing Center for Infectious Disease"/>
            <person name="Wu L."/>
            <person name="Ma J."/>
        </authorList>
    </citation>
    <scope>NUCLEOTIDE SEQUENCE [LARGE SCALE GENOMIC DNA]</scope>
    <source>
        <strain evidence="3">KACC 14058</strain>
    </source>
</reference>
<comment type="caution">
    <text evidence="2">The sequence shown here is derived from an EMBL/GenBank/DDBJ whole genome shotgun (WGS) entry which is preliminary data.</text>
</comment>
<dbReference type="Proteomes" id="UP001595880">
    <property type="component" value="Unassembled WGS sequence"/>
</dbReference>
<keyword evidence="3" id="KW-1185">Reference proteome</keyword>
<keyword evidence="1" id="KW-1133">Transmembrane helix</keyword>
<organism evidence="2 3">
    <name type="scientific">Gracilibacillus marinus</name>
    <dbReference type="NCBI Taxonomy" id="630535"/>
    <lineage>
        <taxon>Bacteria</taxon>
        <taxon>Bacillati</taxon>
        <taxon>Bacillota</taxon>
        <taxon>Bacilli</taxon>
        <taxon>Bacillales</taxon>
        <taxon>Bacillaceae</taxon>
        <taxon>Gracilibacillus</taxon>
    </lineage>
</organism>